<dbReference type="STRING" id="155417.A0A4Q4TR94"/>
<dbReference type="OrthoDB" id="194358at2759"/>
<dbReference type="AlphaFoldDB" id="A0A4Q4TR94"/>
<evidence type="ECO:0000313" key="2">
    <source>
        <dbReference type="Proteomes" id="UP000293360"/>
    </source>
</evidence>
<comment type="caution">
    <text evidence="1">The sequence shown here is derived from an EMBL/GenBank/DDBJ whole genome shotgun (WGS) entry which is preliminary data.</text>
</comment>
<protein>
    <submittedName>
        <fullName evidence="1">Uncharacterized protein</fullName>
    </submittedName>
</protein>
<proteinExistence type="predicted"/>
<sequence>MALLSHDVLHIPQQLEANFTHIDMAARSQDIQPYVACEIEKRISLKKFRIRDFPLKDQIMTQLVPGAKGIRKNLAGDSMARPSVRGRYVAMAASSGTQFWHEERADNILELLRYCYKDAVPSNPEISRYLVCGMQCGKHVEER</sequence>
<accession>A0A4Q4TR94</accession>
<evidence type="ECO:0000313" key="1">
    <source>
        <dbReference type="EMBL" id="RYP08894.1"/>
    </source>
</evidence>
<keyword evidence="2" id="KW-1185">Reference proteome</keyword>
<organism evidence="1 2">
    <name type="scientific">Monosporascus ibericus</name>
    <dbReference type="NCBI Taxonomy" id="155417"/>
    <lineage>
        <taxon>Eukaryota</taxon>
        <taxon>Fungi</taxon>
        <taxon>Dikarya</taxon>
        <taxon>Ascomycota</taxon>
        <taxon>Pezizomycotina</taxon>
        <taxon>Sordariomycetes</taxon>
        <taxon>Xylariomycetidae</taxon>
        <taxon>Xylariales</taxon>
        <taxon>Xylariales incertae sedis</taxon>
        <taxon>Monosporascus</taxon>
    </lineage>
</organism>
<reference evidence="1 2" key="1">
    <citation type="submission" date="2018-06" db="EMBL/GenBank/DDBJ databases">
        <title>Complete Genomes of Monosporascus.</title>
        <authorList>
            <person name="Robinson A.J."/>
            <person name="Natvig D.O."/>
        </authorList>
    </citation>
    <scope>NUCLEOTIDE SEQUENCE [LARGE SCALE GENOMIC DNA]</scope>
    <source>
        <strain evidence="1 2">CBS 110550</strain>
    </source>
</reference>
<name>A0A4Q4TR94_9PEZI</name>
<gene>
    <name evidence="1" type="ORF">DL764_001604</name>
</gene>
<dbReference type="EMBL" id="QJNU01000052">
    <property type="protein sequence ID" value="RYP08894.1"/>
    <property type="molecule type" value="Genomic_DNA"/>
</dbReference>
<dbReference type="Proteomes" id="UP000293360">
    <property type="component" value="Unassembled WGS sequence"/>
</dbReference>